<evidence type="ECO:0000256" key="5">
    <source>
        <dbReference type="SAM" id="Phobius"/>
    </source>
</evidence>
<evidence type="ECO:0000256" key="1">
    <source>
        <dbReference type="ARBA" id="ARBA00004141"/>
    </source>
</evidence>
<evidence type="ECO:0000313" key="7">
    <source>
        <dbReference type="EMBL" id="AGF93556.1"/>
    </source>
</evidence>
<accession>M1P2D5</accession>
<dbReference type="Gene3D" id="1.20.120.610">
    <property type="entry name" value="lithium bound rotor ring of v- atpase"/>
    <property type="match status" value="1"/>
</dbReference>
<evidence type="ECO:0000256" key="2">
    <source>
        <dbReference type="ARBA" id="ARBA00022692"/>
    </source>
</evidence>
<keyword evidence="2 5" id="KW-0812">Transmembrane</keyword>
<dbReference type="GO" id="GO:0033177">
    <property type="term" value="C:proton-transporting two-sector ATPase complex, proton-transporting domain"/>
    <property type="evidence" value="ECO:0007669"/>
    <property type="project" value="InterPro"/>
</dbReference>
<evidence type="ECO:0000256" key="4">
    <source>
        <dbReference type="ARBA" id="ARBA00023136"/>
    </source>
</evidence>
<sequence>MVATSTALALVGAGLACLAMLGSGIGAGIATQGSAEGTKEHSSFFGKALLFAVMPQTQAIYGLIIAILILLNTGVL</sequence>
<dbReference type="GO" id="GO:0015078">
    <property type="term" value="F:proton transmembrane transporter activity"/>
    <property type="evidence" value="ECO:0007669"/>
    <property type="project" value="InterPro"/>
</dbReference>
<keyword evidence="3 5" id="KW-1133">Transmembrane helix</keyword>
<protein>
    <submittedName>
        <fullName evidence="7">ATPase, F0/V0 complex, subunit C</fullName>
    </submittedName>
</protein>
<evidence type="ECO:0000256" key="3">
    <source>
        <dbReference type="ARBA" id="ARBA00022989"/>
    </source>
</evidence>
<dbReference type="Pfam" id="PF00137">
    <property type="entry name" value="ATP-synt_C"/>
    <property type="match status" value="1"/>
</dbReference>
<reference evidence="7" key="1">
    <citation type="journal article" date="2013" name="Syst. Appl. Microbiol.">
        <title>New insights into the archaeal diversity of a hypersaline microbial mat obtained by a metagenomic approach.</title>
        <authorList>
            <person name="Lopez-Lopez A."/>
            <person name="Richter M."/>
            <person name="Pena A."/>
            <person name="Tamames J."/>
            <person name="Rossello-Mora R."/>
        </authorList>
    </citation>
    <scope>NUCLEOTIDE SEQUENCE</scope>
</reference>
<dbReference type="AlphaFoldDB" id="M1P2D5"/>
<feature type="transmembrane region" description="Helical" evidence="5">
    <location>
        <begin position="59"/>
        <end position="75"/>
    </location>
</feature>
<name>M1P2D5_9ZZZZ</name>
<proteinExistence type="predicted"/>
<dbReference type="SUPFAM" id="SSF81333">
    <property type="entry name" value="F1F0 ATP synthase subunit C"/>
    <property type="match status" value="1"/>
</dbReference>
<comment type="subcellular location">
    <subcellularLocation>
        <location evidence="1">Membrane</location>
        <topology evidence="1">Multi-pass membrane protein</topology>
    </subcellularLocation>
</comment>
<gene>
    <name evidence="7" type="ORF">FLSS-10_0031</name>
</gene>
<keyword evidence="4 5" id="KW-0472">Membrane</keyword>
<dbReference type="EMBL" id="JX684096">
    <property type="protein sequence ID" value="AGF93556.1"/>
    <property type="molecule type" value="Genomic_DNA"/>
</dbReference>
<dbReference type="InterPro" id="IPR002379">
    <property type="entry name" value="ATPase_proteolipid_c-like_dom"/>
</dbReference>
<dbReference type="InterPro" id="IPR035921">
    <property type="entry name" value="F/V-ATP_Csub_sf"/>
</dbReference>
<organism evidence="7">
    <name type="scientific">uncultured organism</name>
    <dbReference type="NCBI Taxonomy" id="155900"/>
    <lineage>
        <taxon>unclassified sequences</taxon>
        <taxon>environmental samples</taxon>
    </lineage>
</organism>
<feature type="domain" description="V-ATPase proteolipid subunit C-like" evidence="6">
    <location>
        <begin position="11"/>
        <end position="69"/>
    </location>
</feature>
<evidence type="ECO:0000259" key="6">
    <source>
        <dbReference type="Pfam" id="PF00137"/>
    </source>
</evidence>